<reference evidence="2 3" key="1">
    <citation type="journal article" date="2020" name="BMC Genomics">
        <title>Intraspecific diversification of the crop wild relative Brassica cretica Lam. using demographic model selection.</title>
        <authorList>
            <person name="Kioukis A."/>
            <person name="Michalopoulou V.A."/>
            <person name="Briers L."/>
            <person name="Pirintsos S."/>
            <person name="Studholme D.J."/>
            <person name="Pavlidis P."/>
            <person name="Sarris P.F."/>
        </authorList>
    </citation>
    <scope>NUCLEOTIDE SEQUENCE [LARGE SCALE GENOMIC DNA]</scope>
    <source>
        <strain evidence="3">cv. PFS-1207/04</strain>
    </source>
</reference>
<protein>
    <submittedName>
        <fullName evidence="2">Uncharacterized protein</fullName>
    </submittedName>
</protein>
<gene>
    <name evidence="2" type="ORF">DY000_02022111</name>
</gene>
<evidence type="ECO:0000313" key="2">
    <source>
        <dbReference type="EMBL" id="KAF3590529.1"/>
    </source>
</evidence>
<feature type="compositionally biased region" description="Basic and acidic residues" evidence="1">
    <location>
        <begin position="1"/>
        <end position="14"/>
    </location>
</feature>
<organism evidence="2 3">
    <name type="scientific">Brassica cretica</name>
    <name type="common">Mustard</name>
    <dbReference type="NCBI Taxonomy" id="69181"/>
    <lineage>
        <taxon>Eukaryota</taxon>
        <taxon>Viridiplantae</taxon>
        <taxon>Streptophyta</taxon>
        <taxon>Embryophyta</taxon>
        <taxon>Tracheophyta</taxon>
        <taxon>Spermatophyta</taxon>
        <taxon>Magnoliopsida</taxon>
        <taxon>eudicotyledons</taxon>
        <taxon>Gunneridae</taxon>
        <taxon>Pentapetalae</taxon>
        <taxon>rosids</taxon>
        <taxon>malvids</taxon>
        <taxon>Brassicales</taxon>
        <taxon>Brassicaceae</taxon>
        <taxon>Brassiceae</taxon>
        <taxon>Brassica</taxon>
    </lineage>
</organism>
<evidence type="ECO:0000313" key="3">
    <source>
        <dbReference type="Proteomes" id="UP000266723"/>
    </source>
</evidence>
<proteinExistence type="predicted"/>
<sequence>MHHRSDQELSKRSGVDLGKMKKREKPPRAVTGRRLWGKLPLLVIFLVTARPSSYGALWSISSLSFSLSLSKISLERRHKTQTNFQREKRDKPTVRRSYPWWFVVVSGGVYMESLILGLGRIKELITVHGFGRTDHDQDPYGTDMDRGKGKGLIRWRQVKGSWTSDPGAGRVPVQAQSASWGQLVASSSQLGGVFWSGPVWPGPSGYRAVPAARVGQWDRVHPGSNLGLGKGLGDGFRWRKLPREQLGGYGRFEAVLGKKVQVDKWHHFGQSLVTDCPSSYRFLSL</sequence>
<dbReference type="EMBL" id="QGKV02000299">
    <property type="protein sequence ID" value="KAF3590529.1"/>
    <property type="molecule type" value="Genomic_DNA"/>
</dbReference>
<feature type="region of interest" description="Disordered" evidence="1">
    <location>
        <begin position="1"/>
        <end position="29"/>
    </location>
</feature>
<comment type="caution">
    <text evidence="2">The sequence shown here is derived from an EMBL/GenBank/DDBJ whole genome shotgun (WGS) entry which is preliminary data.</text>
</comment>
<evidence type="ECO:0000256" key="1">
    <source>
        <dbReference type="SAM" id="MobiDB-lite"/>
    </source>
</evidence>
<accession>A0ABQ7E2R5</accession>
<keyword evidence="3" id="KW-1185">Reference proteome</keyword>
<dbReference type="Proteomes" id="UP000266723">
    <property type="component" value="Unassembled WGS sequence"/>
</dbReference>
<name>A0ABQ7E2R5_BRACR</name>